<name>A0A066XDR4_COLSU</name>
<evidence type="ECO:0000313" key="3">
    <source>
        <dbReference type="EMBL" id="KDN67077.1"/>
    </source>
</evidence>
<gene>
    <name evidence="3" type="ORF">CSUB01_01720</name>
</gene>
<dbReference type="OMA" id="ACAKISH"/>
<feature type="region of interest" description="Disordered" evidence="1">
    <location>
        <begin position="20"/>
        <end position="39"/>
    </location>
</feature>
<organism evidence="3 4">
    <name type="scientific">Colletotrichum sublineola</name>
    <name type="common">Sorghum anthracnose fungus</name>
    <dbReference type="NCBI Taxonomy" id="1173701"/>
    <lineage>
        <taxon>Eukaryota</taxon>
        <taxon>Fungi</taxon>
        <taxon>Dikarya</taxon>
        <taxon>Ascomycota</taxon>
        <taxon>Pezizomycotina</taxon>
        <taxon>Sordariomycetes</taxon>
        <taxon>Hypocreomycetidae</taxon>
        <taxon>Glomerellales</taxon>
        <taxon>Glomerellaceae</taxon>
        <taxon>Colletotrichum</taxon>
        <taxon>Colletotrichum graminicola species complex</taxon>
    </lineage>
</organism>
<dbReference type="OrthoDB" id="2104739at2759"/>
<dbReference type="AlphaFoldDB" id="A0A066XDR4"/>
<evidence type="ECO:0000256" key="1">
    <source>
        <dbReference type="SAM" id="MobiDB-lite"/>
    </source>
</evidence>
<dbReference type="EMBL" id="JMSE01000842">
    <property type="protein sequence ID" value="KDN67077.1"/>
    <property type="molecule type" value="Genomic_DNA"/>
</dbReference>
<sequence length="329" mass="36851">MDPDDVTQPMVFSTVISHPLSRQQLDESQSELSSARSDPSAFADLEETCDRILELSPLDRQTLIILRSFRQMLPTHGQIALMSDIKTCGRNLGRLRRFAYYLVHTILKPMRLAGSVRSGSSAETPALDAAREIARLAALVQSSDRAQQSTLKTQCLKRDGFRCVYSHIADDQSAEDGLVATAVDEITTETNLSHILPLGLRKFDTANAVEREAVGKVWFGLYRYFPGLVGKIAPDTLNQHQNLVTLAASAHRAFDRHRLAFDPLFNQPTKYAIHRMAIHQILAQPPQGHEAVMTLVSSNHAFPLPEPEFFRVHYCIARILQSLRNRVTI</sequence>
<evidence type="ECO:0000259" key="2">
    <source>
        <dbReference type="Pfam" id="PF13391"/>
    </source>
</evidence>
<evidence type="ECO:0000313" key="4">
    <source>
        <dbReference type="Proteomes" id="UP000027238"/>
    </source>
</evidence>
<dbReference type="HOGENOM" id="CLU_049186_0_0_1"/>
<dbReference type="Proteomes" id="UP000027238">
    <property type="component" value="Unassembled WGS sequence"/>
</dbReference>
<accession>A0A066XDR4</accession>
<dbReference type="eggNOG" id="ENOG502SCMH">
    <property type="taxonomic scope" value="Eukaryota"/>
</dbReference>
<proteinExistence type="predicted"/>
<reference evidence="4" key="1">
    <citation type="journal article" date="2014" name="Genome Announc.">
        <title>Draft genome sequence of Colletotrichum sublineola, a destructive pathogen of cultivated sorghum.</title>
        <authorList>
            <person name="Baroncelli R."/>
            <person name="Sanz-Martin J.M."/>
            <person name="Rech G.E."/>
            <person name="Sukno S.A."/>
            <person name="Thon M.R."/>
        </authorList>
    </citation>
    <scope>NUCLEOTIDE SEQUENCE [LARGE SCALE GENOMIC DNA]</scope>
    <source>
        <strain evidence="4">TX430BB</strain>
    </source>
</reference>
<feature type="domain" description="HNH nuclease" evidence="2">
    <location>
        <begin position="189"/>
        <end position="262"/>
    </location>
</feature>
<dbReference type="InterPro" id="IPR003615">
    <property type="entry name" value="HNH_nuc"/>
</dbReference>
<protein>
    <recommendedName>
        <fullName evidence="2">HNH nuclease domain-containing protein</fullName>
    </recommendedName>
</protein>
<feature type="compositionally biased region" description="Low complexity" evidence="1">
    <location>
        <begin position="20"/>
        <end position="34"/>
    </location>
</feature>
<comment type="caution">
    <text evidence="3">The sequence shown here is derived from an EMBL/GenBank/DDBJ whole genome shotgun (WGS) entry which is preliminary data.</text>
</comment>
<dbReference type="Pfam" id="PF13391">
    <property type="entry name" value="HNH_2"/>
    <property type="match status" value="1"/>
</dbReference>
<keyword evidence="4" id="KW-1185">Reference proteome</keyword>